<dbReference type="Proteomes" id="UP000288805">
    <property type="component" value="Unassembled WGS sequence"/>
</dbReference>
<proteinExistence type="predicted"/>
<accession>A0A438D510</accession>
<reference evidence="1 2" key="1">
    <citation type="journal article" date="2018" name="PLoS Genet.">
        <title>Population sequencing reveals clonal diversity and ancestral inbreeding in the grapevine cultivar Chardonnay.</title>
        <authorList>
            <person name="Roach M.J."/>
            <person name="Johnson D.L."/>
            <person name="Bohlmann J."/>
            <person name="van Vuuren H.J."/>
            <person name="Jones S.J."/>
            <person name="Pretorius I.S."/>
            <person name="Schmidt S.A."/>
            <person name="Borneman A.R."/>
        </authorList>
    </citation>
    <scope>NUCLEOTIDE SEQUENCE [LARGE SCALE GENOMIC DNA]</scope>
    <source>
        <strain evidence="2">cv. Chardonnay</strain>
        <tissue evidence="1">Leaf</tissue>
    </source>
</reference>
<evidence type="ECO:0008006" key="3">
    <source>
        <dbReference type="Google" id="ProtNLM"/>
    </source>
</evidence>
<evidence type="ECO:0000313" key="2">
    <source>
        <dbReference type="Proteomes" id="UP000288805"/>
    </source>
</evidence>
<organism evidence="1 2">
    <name type="scientific">Vitis vinifera</name>
    <name type="common">Grape</name>
    <dbReference type="NCBI Taxonomy" id="29760"/>
    <lineage>
        <taxon>Eukaryota</taxon>
        <taxon>Viridiplantae</taxon>
        <taxon>Streptophyta</taxon>
        <taxon>Embryophyta</taxon>
        <taxon>Tracheophyta</taxon>
        <taxon>Spermatophyta</taxon>
        <taxon>Magnoliopsida</taxon>
        <taxon>eudicotyledons</taxon>
        <taxon>Gunneridae</taxon>
        <taxon>Pentapetalae</taxon>
        <taxon>rosids</taxon>
        <taxon>Vitales</taxon>
        <taxon>Vitaceae</taxon>
        <taxon>Viteae</taxon>
        <taxon>Vitis</taxon>
    </lineage>
</organism>
<name>A0A438D510_VITVI</name>
<dbReference type="AlphaFoldDB" id="A0A438D510"/>
<protein>
    <recommendedName>
        <fullName evidence="3">Reverse transcriptase zinc-binding domain-containing protein</fullName>
    </recommendedName>
</protein>
<gene>
    <name evidence="1" type="ORF">CK203_086071</name>
</gene>
<dbReference type="InterPro" id="IPR036691">
    <property type="entry name" value="Endo/exonu/phosph_ase_sf"/>
</dbReference>
<evidence type="ECO:0000313" key="1">
    <source>
        <dbReference type="EMBL" id="RVW30579.1"/>
    </source>
</evidence>
<dbReference type="PANTHER" id="PTHR33710:SF71">
    <property type="entry name" value="ENDONUCLEASE_EXONUCLEASE_PHOSPHATASE DOMAIN-CONTAINING PROTEIN"/>
    <property type="match status" value="1"/>
</dbReference>
<dbReference type="EMBL" id="QGNW01001792">
    <property type="protein sequence ID" value="RVW30579.1"/>
    <property type="molecule type" value="Genomic_DNA"/>
</dbReference>
<dbReference type="PANTHER" id="PTHR33710">
    <property type="entry name" value="BNAC02G09200D PROTEIN"/>
    <property type="match status" value="1"/>
</dbReference>
<sequence>MEITSRKGVSKCGKCWFGVKSKMFEISIEVVRGKPKGIILENSKGFSSWIRFGEKSLSYLLEGAADILRRENFSCKDGNLKWGVLGMRALLRKFVAMGSDLGKSLWEEFARVFAGGGWTYLYGLEVKDEARGGALAGVSELLAIKDANIGGSIPSRLKFTDEALLDEASRYPVLQNLSLSSLGLQGSSSSITPFLGHNKALLVSERASSGSEGAIELALVPVGSSYASLIAERMVFQLEEGGRMKGGALTVLRSSVDASETKIKEMNMGLVCSLWVGRHLDWKAVNSRGAARGIMVFWDNIMVELVDLEEGEFSFLCQFKKCVDGLVWVFTGVYGPMCSRDIKDLWEELGYPEEHSRGGGLSVSMRIFSEVVEDLELRDFPLQGGSFTWRGVLPRTVSDHFPILLEDGSMKRGTSPFRFENMWLEEEGFKDQMKMCLGIKKCLVSLRQKNEEAIRQMVYWDEMEKCSALNLEDCETRKEARESYKSWMLREEISWRRKSRELWLKEGDNNTRFFHRIANAHSRRNWLSKLKVNASSELERLEIPFSEEEVFAAISNLGKDKGPGLDGFTMAFWLFFLDVVKVEIIGLKINLEKSELIPVGRVHDIEDLALELGCKLGGFSSFYLGLPLGAPFKSVVVMPIDFMSLFYLPRKVRLRLEKIQRDFLWGEGALVQKLHLVRWWNWVCLEKGKKGFGKQVISHKCGEEESGWRTRAISGRYGVGHWKDAWVLDVWNPNGDGDGWTPLFSSIWRVSVPPKVAFFAWEASWGKVLTLEQLQRGGTHWQTGVFYASLK</sequence>
<comment type="caution">
    <text evidence="1">The sequence shown here is derived from an EMBL/GenBank/DDBJ whole genome shotgun (WGS) entry which is preliminary data.</text>
</comment>
<dbReference type="SUPFAM" id="SSF56219">
    <property type="entry name" value="DNase I-like"/>
    <property type="match status" value="1"/>
</dbReference>